<feature type="transmembrane region" description="Helical" evidence="1">
    <location>
        <begin position="27"/>
        <end position="44"/>
    </location>
</feature>
<keyword evidence="1" id="KW-1133">Transmembrane helix</keyword>
<comment type="caution">
    <text evidence="2">The sequence shown here is derived from an EMBL/GenBank/DDBJ whole genome shotgun (WGS) entry which is preliminary data.</text>
</comment>
<keyword evidence="1" id="KW-0812">Transmembrane</keyword>
<keyword evidence="3" id="KW-1185">Reference proteome</keyword>
<protein>
    <recommendedName>
        <fullName evidence="4">Pilus assembly protein</fullName>
    </recommendedName>
</protein>
<accession>A0A0Q2SB57</accession>
<evidence type="ECO:0000256" key="1">
    <source>
        <dbReference type="SAM" id="Phobius"/>
    </source>
</evidence>
<evidence type="ECO:0008006" key="4">
    <source>
        <dbReference type="Google" id="ProtNLM"/>
    </source>
</evidence>
<organism evidence="2 3">
    <name type="scientific">Vibrio furnissii</name>
    <dbReference type="NCBI Taxonomy" id="29494"/>
    <lineage>
        <taxon>Bacteria</taxon>
        <taxon>Pseudomonadati</taxon>
        <taxon>Pseudomonadota</taxon>
        <taxon>Gammaproteobacteria</taxon>
        <taxon>Vibrionales</taxon>
        <taxon>Vibrionaceae</taxon>
        <taxon>Vibrio</taxon>
    </lineage>
</organism>
<dbReference type="InParanoid" id="A0A0Q2SB57"/>
<gene>
    <name evidence="2" type="ORF">AMR76_17590</name>
</gene>
<dbReference type="Proteomes" id="UP000051221">
    <property type="component" value="Unassembled WGS sequence"/>
</dbReference>
<reference evidence="2 3" key="1">
    <citation type="submission" date="2015-08" db="EMBL/GenBank/DDBJ databases">
        <title>Antibacterial properties of a collection of Vibrionaceae strains.</title>
        <authorList>
            <person name="Giubergia S."/>
        </authorList>
    </citation>
    <scope>NUCLEOTIDE SEQUENCE [LARGE SCALE GENOMIC DNA]</scope>
    <source>
        <strain evidence="2 3">S0821</strain>
    </source>
</reference>
<keyword evidence="1" id="KW-0472">Membrane</keyword>
<evidence type="ECO:0000313" key="2">
    <source>
        <dbReference type="EMBL" id="KQH84619.1"/>
    </source>
</evidence>
<proteinExistence type="predicted"/>
<dbReference type="RefSeq" id="WP_050780250.1">
    <property type="nucleotide sequence ID" value="NZ_CABLCD010000013.1"/>
</dbReference>
<dbReference type="AlphaFoldDB" id="A0A0Q2SB57"/>
<dbReference type="EMBL" id="LKHS01000017">
    <property type="protein sequence ID" value="KQH84619.1"/>
    <property type="molecule type" value="Genomic_DNA"/>
</dbReference>
<sequence length="73" mass="7643">MNTFNYLATKSWCIVSAFLSDTKGASGIEYAIIATIAAIAIALFSTGDDTIADRIEAVLTGVRDALPTTADDV</sequence>
<evidence type="ECO:0000313" key="3">
    <source>
        <dbReference type="Proteomes" id="UP000051221"/>
    </source>
</evidence>
<dbReference type="GeneID" id="50535379"/>
<name>A0A0Q2SB57_VIBFU</name>